<dbReference type="EMBL" id="QFVR01000001">
    <property type="protein sequence ID" value="PWI26929.1"/>
    <property type="molecule type" value="Genomic_DNA"/>
</dbReference>
<name>A0A2U3AQZ1_9BACL</name>
<keyword evidence="13 19" id="KW-1133">Transmembrane helix</keyword>
<gene>
    <name evidence="20" type="ORF">DEX24_01110</name>
</gene>
<evidence type="ECO:0000256" key="9">
    <source>
        <dbReference type="ARBA" id="ARBA00022516"/>
    </source>
</evidence>
<comment type="pathway">
    <text evidence="4">Lipid metabolism.</text>
</comment>
<evidence type="ECO:0000256" key="2">
    <source>
        <dbReference type="ARBA" id="ARBA00004651"/>
    </source>
</evidence>
<keyword evidence="16" id="KW-0594">Phospholipid biosynthesis</keyword>
<dbReference type="GO" id="GO:0016024">
    <property type="term" value="P:CDP-diacylglycerol biosynthetic process"/>
    <property type="evidence" value="ECO:0007669"/>
    <property type="project" value="UniProtKB-UniPathway"/>
</dbReference>
<evidence type="ECO:0000256" key="3">
    <source>
        <dbReference type="ARBA" id="ARBA00005119"/>
    </source>
</evidence>
<comment type="catalytic activity">
    <reaction evidence="1 18">
        <text>a 1,2-diacyl-sn-glycero-3-phosphate + CTP + H(+) = a CDP-1,2-diacyl-sn-glycerol + diphosphate</text>
        <dbReference type="Rhea" id="RHEA:16229"/>
        <dbReference type="ChEBI" id="CHEBI:15378"/>
        <dbReference type="ChEBI" id="CHEBI:33019"/>
        <dbReference type="ChEBI" id="CHEBI:37563"/>
        <dbReference type="ChEBI" id="CHEBI:58332"/>
        <dbReference type="ChEBI" id="CHEBI:58608"/>
        <dbReference type="EC" id="2.7.7.41"/>
    </reaction>
</comment>
<dbReference type="Pfam" id="PF01148">
    <property type="entry name" value="CTP_transf_1"/>
    <property type="match status" value="1"/>
</dbReference>
<evidence type="ECO:0000256" key="7">
    <source>
        <dbReference type="ARBA" id="ARBA00019373"/>
    </source>
</evidence>
<dbReference type="EC" id="2.7.7.41" evidence="6 18"/>
<evidence type="ECO:0000256" key="8">
    <source>
        <dbReference type="ARBA" id="ARBA00022475"/>
    </source>
</evidence>
<keyword evidence="8" id="KW-1003">Cell membrane</keyword>
<dbReference type="OrthoDB" id="9799199at2"/>
<dbReference type="InterPro" id="IPR000374">
    <property type="entry name" value="PC_trans"/>
</dbReference>
<keyword evidence="21" id="KW-1185">Reference proteome</keyword>
<feature type="transmembrane region" description="Helical" evidence="19">
    <location>
        <begin position="175"/>
        <end position="194"/>
    </location>
</feature>
<evidence type="ECO:0000256" key="11">
    <source>
        <dbReference type="ARBA" id="ARBA00022692"/>
    </source>
</evidence>
<evidence type="ECO:0000256" key="16">
    <source>
        <dbReference type="ARBA" id="ARBA00023209"/>
    </source>
</evidence>
<evidence type="ECO:0000256" key="1">
    <source>
        <dbReference type="ARBA" id="ARBA00001698"/>
    </source>
</evidence>
<evidence type="ECO:0000256" key="12">
    <source>
        <dbReference type="ARBA" id="ARBA00022695"/>
    </source>
</evidence>
<organism evidence="20 21">
    <name type="scientific">Kurthia sibirica</name>
    <dbReference type="NCBI Taxonomy" id="202750"/>
    <lineage>
        <taxon>Bacteria</taxon>
        <taxon>Bacillati</taxon>
        <taxon>Bacillota</taxon>
        <taxon>Bacilli</taxon>
        <taxon>Bacillales</taxon>
        <taxon>Caryophanaceae</taxon>
        <taxon>Kurthia</taxon>
    </lineage>
</organism>
<feature type="transmembrane region" description="Helical" evidence="19">
    <location>
        <begin position="46"/>
        <end position="65"/>
    </location>
</feature>
<proteinExistence type="inferred from homology"/>
<feature type="transmembrane region" description="Helical" evidence="19">
    <location>
        <begin position="200"/>
        <end position="222"/>
    </location>
</feature>
<evidence type="ECO:0000256" key="18">
    <source>
        <dbReference type="RuleBase" id="RU003938"/>
    </source>
</evidence>
<comment type="pathway">
    <text evidence="3 18">Phospholipid metabolism; CDP-diacylglycerol biosynthesis; CDP-diacylglycerol from sn-glycerol 3-phosphate: step 3/3.</text>
</comment>
<keyword evidence="9" id="KW-0444">Lipid biosynthesis</keyword>
<dbReference type="UniPathway" id="UPA00557">
    <property type="reaction ID" value="UER00614"/>
</dbReference>
<evidence type="ECO:0000256" key="10">
    <source>
        <dbReference type="ARBA" id="ARBA00022679"/>
    </source>
</evidence>
<evidence type="ECO:0000313" key="21">
    <source>
        <dbReference type="Proteomes" id="UP000245938"/>
    </source>
</evidence>
<evidence type="ECO:0000256" key="5">
    <source>
        <dbReference type="ARBA" id="ARBA00010185"/>
    </source>
</evidence>
<dbReference type="PANTHER" id="PTHR46382">
    <property type="entry name" value="PHOSPHATIDATE CYTIDYLYLTRANSFERASE"/>
    <property type="match status" value="1"/>
</dbReference>
<comment type="caution">
    <text evidence="20">The sequence shown here is derived from an EMBL/GenBank/DDBJ whole genome shotgun (WGS) entry which is preliminary data.</text>
</comment>
<dbReference type="RefSeq" id="WP_109304552.1">
    <property type="nucleotide sequence ID" value="NZ_BJUF01000001.1"/>
</dbReference>
<accession>A0A2U3AQZ1</accession>
<evidence type="ECO:0000256" key="17">
    <source>
        <dbReference type="ARBA" id="ARBA00023264"/>
    </source>
</evidence>
<feature type="transmembrane region" description="Helical" evidence="19">
    <location>
        <begin position="133"/>
        <end position="154"/>
    </location>
</feature>
<dbReference type="AlphaFoldDB" id="A0A2U3AQZ1"/>
<keyword evidence="15 19" id="KW-0472">Membrane</keyword>
<evidence type="ECO:0000256" key="14">
    <source>
        <dbReference type="ARBA" id="ARBA00023098"/>
    </source>
</evidence>
<reference evidence="20 21" key="1">
    <citation type="submission" date="2018-05" db="EMBL/GenBank/DDBJ databases">
        <title>Kurthia sibirica genome sequence.</title>
        <authorList>
            <person name="Maclea K.S."/>
            <person name="Goen A.E."/>
        </authorList>
    </citation>
    <scope>NUCLEOTIDE SEQUENCE [LARGE SCALE GENOMIC DNA]</scope>
    <source>
        <strain evidence="20 21">ATCC 49154</strain>
    </source>
</reference>
<evidence type="ECO:0000256" key="13">
    <source>
        <dbReference type="ARBA" id="ARBA00022989"/>
    </source>
</evidence>
<evidence type="ECO:0000256" key="19">
    <source>
        <dbReference type="SAM" id="Phobius"/>
    </source>
</evidence>
<dbReference type="GO" id="GO:0005886">
    <property type="term" value="C:plasma membrane"/>
    <property type="evidence" value="ECO:0007669"/>
    <property type="project" value="UniProtKB-SubCell"/>
</dbReference>
<feature type="transmembrane region" description="Helical" evidence="19">
    <location>
        <begin position="85"/>
        <end position="101"/>
    </location>
</feature>
<protein>
    <recommendedName>
        <fullName evidence="7 18">Phosphatidate cytidylyltransferase</fullName>
        <ecNumber evidence="6 18">2.7.7.41</ecNumber>
    </recommendedName>
</protein>
<keyword evidence="17" id="KW-1208">Phospholipid metabolism</keyword>
<feature type="transmembrane region" description="Helical" evidence="19">
    <location>
        <begin position="6"/>
        <end position="34"/>
    </location>
</feature>
<keyword evidence="11 18" id="KW-0812">Transmembrane</keyword>
<sequence>MKQRIITAVIAAALFIPFVVYGNLPFTILVYAMAAVGLFEMLRMKGLSLFTIPGIIGLLALFALLMPRDIAQKVQEVTTYSQLEYVSIFVVLLLIYTVLVKNKFTFDLVAFIIASVFYVGLGFHYFIETRASGVEYIIFALVIVWTTDSGAYFIGRKLGKHKLWPEISPKKTIEGFVGGIVVALIATVIFQAIADLDINYGLLLVVALVASIFGQLGDLVESAIKRHYGVKDSGKILPGHGGILDRFDSLLFVLPLLYFIHFIG</sequence>
<dbReference type="PROSITE" id="PS01315">
    <property type="entry name" value="CDS"/>
    <property type="match status" value="1"/>
</dbReference>
<evidence type="ECO:0000313" key="20">
    <source>
        <dbReference type="EMBL" id="PWI26929.1"/>
    </source>
</evidence>
<keyword evidence="14" id="KW-0443">Lipid metabolism</keyword>
<evidence type="ECO:0000256" key="6">
    <source>
        <dbReference type="ARBA" id="ARBA00012487"/>
    </source>
</evidence>
<evidence type="ECO:0000256" key="15">
    <source>
        <dbReference type="ARBA" id="ARBA00023136"/>
    </source>
</evidence>
<dbReference type="GO" id="GO:0004605">
    <property type="term" value="F:phosphatidate cytidylyltransferase activity"/>
    <property type="evidence" value="ECO:0007669"/>
    <property type="project" value="UniProtKB-EC"/>
</dbReference>
<dbReference type="PANTHER" id="PTHR46382:SF1">
    <property type="entry name" value="PHOSPHATIDATE CYTIDYLYLTRANSFERASE"/>
    <property type="match status" value="1"/>
</dbReference>
<keyword evidence="10 18" id="KW-0808">Transferase</keyword>
<feature type="transmembrane region" description="Helical" evidence="19">
    <location>
        <begin position="108"/>
        <end position="127"/>
    </location>
</feature>
<comment type="subcellular location">
    <subcellularLocation>
        <location evidence="2">Cell membrane</location>
        <topology evidence="2">Multi-pass membrane protein</topology>
    </subcellularLocation>
</comment>
<dbReference type="Proteomes" id="UP000245938">
    <property type="component" value="Unassembled WGS sequence"/>
</dbReference>
<evidence type="ECO:0000256" key="4">
    <source>
        <dbReference type="ARBA" id="ARBA00005189"/>
    </source>
</evidence>
<comment type="similarity">
    <text evidence="5 18">Belongs to the CDS family.</text>
</comment>
<keyword evidence="12 18" id="KW-0548">Nucleotidyltransferase</keyword>